<dbReference type="OrthoDB" id="3989227at2759"/>
<dbReference type="RefSeq" id="XP_033530792.1">
    <property type="nucleotide sequence ID" value="XM_033676729.1"/>
</dbReference>
<dbReference type="Pfam" id="PF00172">
    <property type="entry name" value="Zn_clus"/>
    <property type="match status" value="1"/>
</dbReference>
<dbReference type="GO" id="GO:0005634">
    <property type="term" value="C:nucleus"/>
    <property type="evidence" value="ECO:0007669"/>
    <property type="project" value="UniProtKB-SubCell"/>
</dbReference>
<dbReference type="InterPro" id="IPR050613">
    <property type="entry name" value="Sec_Metabolite_Reg"/>
</dbReference>
<dbReference type="Proteomes" id="UP000504638">
    <property type="component" value="Unplaced"/>
</dbReference>
<dbReference type="GO" id="GO:0008270">
    <property type="term" value="F:zinc ion binding"/>
    <property type="evidence" value="ECO:0007669"/>
    <property type="project" value="InterPro"/>
</dbReference>
<dbReference type="EMBL" id="ML975175">
    <property type="protein sequence ID" value="KAF1809161.1"/>
    <property type="molecule type" value="Genomic_DNA"/>
</dbReference>
<evidence type="ECO:0000256" key="4">
    <source>
        <dbReference type="SAM" id="MobiDB-lite"/>
    </source>
</evidence>
<feature type="domain" description="Zn(2)-C6 fungal-type" evidence="5">
    <location>
        <begin position="27"/>
        <end position="57"/>
    </location>
</feature>
<protein>
    <recommendedName>
        <fullName evidence="5">Zn(2)-C6 fungal-type domain-containing protein</fullName>
    </recommendedName>
</protein>
<dbReference type="SUPFAM" id="SSF57701">
    <property type="entry name" value="Zn2/Cys6 DNA-binding domain"/>
    <property type="match status" value="1"/>
</dbReference>
<sequence>MSANPVESGAARKPSGNLIRRHRIINSCLECRTRRVKCDKVHPSCGRCSREGKSCAYVSQEAEKEAVHPGGEDHQPSKRRRLNSSEVDPKNGRLGHLTLQNGGRSRYVGSTFWACFGEQNREFDELVTSLPVFPFHGRCCCEQTLDNTDDLRRETEAGNAGKLGFRTGENRCERYYSLPRVLDEMPDRNVCDSLYNSYVDSIQPIIPLLHLPTFKDQYDRFWIWLSSWNRQGVSDGVLAETPSFLPLLFAVLFAGSISNTTDAFGPSTGEFSGAILSTKLYRLSTQSLALVSFPQSPTIYSLVAFLIGQNMLIREEESLSSCSFISVALRVAQAMGLHRDGKHFGLDPVQAEIRRRIWWHIIHTDVMTSICSGLPPVMLTDEIYDTRMVSELKDEMITAQMVPDPKDPRSMADSNRNINLGLFVAVGRYSITTIMRSLLRRQFEVRQMKMSEIDEFKRRIDILHKHITERVERIEQMESCPADLQQHSPGTPEDIRRESVSTQNAAAFRLWSQRLLKLMIHRAYCMLYQPLIRASGGKWWHRVRKECVRHCHEFVRIFIEMCTTQDFHPFYWIYPGMYQPLQATAMLLADLIKCPTSVEAKRSRDLVEKIFSLLSEDGVAGRNGISSHRQLSAGGKEAWSMLRKVKRQAWEKAGFDPNAFREESKRNETPHSWEEFDSPHSNPKMGSPVSLGATQSTMYGAEMRLPTPFQGYGMDPNAQYPPTNMSGTSAPPATANSLNPAYELRQDTLAADPWISQANYDSFDQVDLINLPPGGPSSTNPDDIDWREWDALLERCFNHPVMGDPYF</sequence>
<evidence type="ECO:0000256" key="2">
    <source>
        <dbReference type="ARBA" id="ARBA00022723"/>
    </source>
</evidence>
<name>A0A6G1FU14_9PEZI</name>
<dbReference type="GO" id="GO:0000981">
    <property type="term" value="F:DNA-binding transcription factor activity, RNA polymerase II-specific"/>
    <property type="evidence" value="ECO:0007669"/>
    <property type="project" value="InterPro"/>
</dbReference>
<comment type="subcellular location">
    <subcellularLocation>
        <location evidence="1">Nucleus</location>
    </subcellularLocation>
</comment>
<dbReference type="Gene3D" id="4.10.240.10">
    <property type="entry name" value="Zn(2)-C6 fungal-type DNA-binding domain"/>
    <property type="match status" value="1"/>
</dbReference>
<keyword evidence="2" id="KW-0479">Metal-binding</keyword>
<keyword evidence="3" id="KW-0539">Nucleus</keyword>
<dbReference type="PROSITE" id="PS00463">
    <property type="entry name" value="ZN2_CY6_FUNGAL_1"/>
    <property type="match status" value="1"/>
</dbReference>
<reference evidence="8" key="3">
    <citation type="submission" date="2025-04" db="UniProtKB">
        <authorList>
            <consortium name="RefSeq"/>
        </authorList>
    </citation>
    <scope>IDENTIFICATION</scope>
    <source>
        <strain evidence="8">CBS 781.70</strain>
    </source>
</reference>
<feature type="compositionally biased region" description="Basic and acidic residues" evidence="4">
    <location>
        <begin position="654"/>
        <end position="678"/>
    </location>
</feature>
<dbReference type="Pfam" id="PF04082">
    <property type="entry name" value="Fungal_trans"/>
    <property type="match status" value="1"/>
</dbReference>
<evidence type="ECO:0000256" key="1">
    <source>
        <dbReference type="ARBA" id="ARBA00004123"/>
    </source>
</evidence>
<keyword evidence="7" id="KW-1185">Reference proteome</keyword>
<dbReference type="PROSITE" id="PS50048">
    <property type="entry name" value="ZN2_CY6_FUNGAL_2"/>
    <property type="match status" value="1"/>
</dbReference>
<dbReference type="InterPro" id="IPR007219">
    <property type="entry name" value="XnlR_reg_dom"/>
</dbReference>
<dbReference type="InterPro" id="IPR001138">
    <property type="entry name" value="Zn2Cys6_DnaBD"/>
</dbReference>
<dbReference type="InterPro" id="IPR036864">
    <property type="entry name" value="Zn2-C6_fun-type_DNA-bd_sf"/>
</dbReference>
<feature type="region of interest" description="Disordered" evidence="4">
    <location>
        <begin position="64"/>
        <end position="98"/>
    </location>
</feature>
<dbReference type="GO" id="GO:0003677">
    <property type="term" value="F:DNA binding"/>
    <property type="evidence" value="ECO:0007669"/>
    <property type="project" value="InterPro"/>
</dbReference>
<organism evidence="6">
    <name type="scientific">Eremomyces bilateralis CBS 781.70</name>
    <dbReference type="NCBI Taxonomy" id="1392243"/>
    <lineage>
        <taxon>Eukaryota</taxon>
        <taxon>Fungi</taxon>
        <taxon>Dikarya</taxon>
        <taxon>Ascomycota</taxon>
        <taxon>Pezizomycotina</taxon>
        <taxon>Dothideomycetes</taxon>
        <taxon>Dothideomycetes incertae sedis</taxon>
        <taxon>Eremomycetales</taxon>
        <taxon>Eremomycetaceae</taxon>
        <taxon>Eremomyces</taxon>
    </lineage>
</organism>
<dbReference type="PANTHER" id="PTHR31001">
    <property type="entry name" value="UNCHARACTERIZED TRANSCRIPTIONAL REGULATORY PROTEIN"/>
    <property type="match status" value="1"/>
</dbReference>
<gene>
    <name evidence="6 8" type="ORF">P152DRAFT_403930</name>
</gene>
<dbReference type="SMART" id="SM00066">
    <property type="entry name" value="GAL4"/>
    <property type="match status" value="1"/>
</dbReference>
<evidence type="ECO:0000313" key="6">
    <source>
        <dbReference type="EMBL" id="KAF1809161.1"/>
    </source>
</evidence>
<reference evidence="8" key="2">
    <citation type="submission" date="2020-04" db="EMBL/GenBank/DDBJ databases">
        <authorList>
            <consortium name="NCBI Genome Project"/>
        </authorList>
    </citation>
    <scope>NUCLEOTIDE SEQUENCE</scope>
    <source>
        <strain evidence="8">CBS 781.70</strain>
    </source>
</reference>
<dbReference type="CDD" id="cd12148">
    <property type="entry name" value="fungal_TF_MHR"/>
    <property type="match status" value="1"/>
</dbReference>
<feature type="compositionally biased region" description="Basic and acidic residues" evidence="4">
    <location>
        <begin position="64"/>
        <end position="76"/>
    </location>
</feature>
<dbReference type="GO" id="GO:0006351">
    <property type="term" value="P:DNA-templated transcription"/>
    <property type="evidence" value="ECO:0007669"/>
    <property type="project" value="InterPro"/>
</dbReference>
<evidence type="ECO:0000313" key="7">
    <source>
        <dbReference type="Proteomes" id="UP000504638"/>
    </source>
</evidence>
<reference evidence="6 8" key="1">
    <citation type="submission" date="2020-01" db="EMBL/GenBank/DDBJ databases">
        <authorList>
            <consortium name="DOE Joint Genome Institute"/>
            <person name="Haridas S."/>
            <person name="Albert R."/>
            <person name="Binder M."/>
            <person name="Bloem J."/>
            <person name="Labutti K."/>
            <person name="Salamov A."/>
            <person name="Andreopoulos B."/>
            <person name="Baker S.E."/>
            <person name="Barry K."/>
            <person name="Bills G."/>
            <person name="Bluhm B.H."/>
            <person name="Cannon C."/>
            <person name="Castanera R."/>
            <person name="Culley D.E."/>
            <person name="Daum C."/>
            <person name="Ezra D."/>
            <person name="Gonzalez J.B."/>
            <person name="Henrissat B."/>
            <person name="Kuo A."/>
            <person name="Liang C."/>
            <person name="Lipzen A."/>
            <person name="Lutzoni F."/>
            <person name="Magnuson J."/>
            <person name="Mondo S."/>
            <person name="Nolan M."/>
            <person name="Ohm R."/>
            <person name="Pangilinan J."/>
            <person name="Park H.-J."/>
            <person name="Ramirez L."/>
            <person name="Alfaro M."/>
            <person name="Sun H."/>
            <person name="Tritt A."/>
            <person name="Yoshinaga Y."/>
            <person name="Zwiers L.-H."/>
            <person name="Turgeon B.G."/>
            <person name="Goodwin S.B."/>
            <person name="Spatafora J.W."/>
            <person name="Crous P.W."/>
            <person name="Grigoriev I.V."/>
        </authorList>
    </citation>
    <scope>NUCLEOTIDE SEQUENCE</scope>
    <source>
        <strain evidence="6 8">CBS 781.70</strain>
    </source>
</reference>
<dbReference type="AlphaFoldDB" id="A0A6G1FU14"/>
<dbReference type="GeneID" id="54417299"/>
<accession>A0A6G1FU14</accession>
<dbReference type="CDD" id="cd00067">
    <property type="entry name" value="GAL4"/>
    <property type="match status" value="1"/>
</dbReference>
<evidence type="ECO:0000256" key="3">
    <source>
        <dbReference type="ARBA" id="ARBA00023242"/>
    </source>
</evidence>
<evidence type="ECO:0000259" key="5">
    <source>
        <dbReference type="PROSITE" id="PS50048"/>
    </source>
</evidence>
<proteinExistence type="predicted"/>
<evidence type="ECO:0000313" key="8">
    <source>
        <dbReference type="RefSeq" id="XP_033530792.1"/>
    </source>
</evidence>
<dbReference type="SMART" id="SM00906">
    <property type="entry name" value="Fungal_trans"/>
    <property type="match status" value="1"/>
</dbReference>
<feature type="region of interest" description="Disordered" evidence="4">
    <location>
        <begin position="654"/>
        <end position="690"/>
    </location>
</feature>
<dbReference type="PANTHER" id="PTHR31001:SF40">
    <property type="entry name" value="ZN(II)2CYS6 TRANSCRIPTION FACTOR (EUROFUNG)"/>
    <property type="match status" value="1"/>
</dbReference>